<dbReference type="EMBL" id="CAEZYX010000021">
    <property type="protein sequence ID" value="CAB4738099.1"/>
    <property type="molecule type" value="Genomic_DNA"/>
</dbReference>
<dbReference type="AlphaFoldDB" id="A0A6J6SV98"/>
<dbReference type="Pfam" id="PF01070">
    <property type="entry name" value="FMN_dh"/>
    <property type="match status" value="1"/>
</dbReference>
<evidence type="ECO:0000313" key="7">
    <source>
        <dbReference type="EMBL" id="CAB4586351.1"/>
    </source>
</evidence>
<dbReference type="SUPFAM" id="SSF51395">
    <property type="entry name" value="FMN-linked oxidoreductases"/>
    <property type="match status" value="1"/>
</dbReference>
<evidence type="ECO:0000313" key="12">
    <source>
        <dbReference type="EMBL" id="CAB4970447.1"/>
    </source>
</evidence>
<dbReference type="InterPro" id="IPR037396">
    <property type="entry name" value="FMN_HAD"/>
</dbReference>
<reference evidence="9" key="1">
    <citation type="submission" date="2020-05" db="EMBL/GenBank/DDBJ databases">
        <authorList>
            <person name="Chiriac C."/>
            <person name="Salcher M."/>
            <person name="Ghai R."/>
            <person name="Kavagutti S V."/>
        </authorList>
    </citation>
    <scope>NUCLEOTIDE SEQUENCE</scope>
</reference>
<keyword evidence="2" id="KW-0285">Flavoprotein</keyword>
<name>A0A6J6SV98_9ZZZZ</name>
<dbReference type="EMBL" id="CAFBNI010000018">
    <property type="protein sequence ID" value="CAB4940600.1"/>
    <property type="molecule type" value="Genomic_DNA"/>
</dbReference>
<evidence type="ECO:0000259" key="6">
    <source>
        <dbReference type="PROSITE" id="PS51349"/>
    </source>
</evidence>
<proteinExistence type="inferred from homology"/>
<evidence type="ECO:0000313" key="8">
    <source>
        <dbReference type="EMBL" id="CAB4667715.1"/>
    </source>
</evidence>
<dbReference type="PANTHER" id="PTHR10578:SF107">
    <property type="entry name" value="2-HYDROXYACID OXIDASE 1"/>
    <property type="match status" value="1"/>
</dbReference>
<comment type="similarity">
    <text evidence="5">Belongs to the FMN-dependent alpha-hydroxy acid dehydrogenase family.</text>
</comment>
<dbReference type="InterPro" id="IPR013785">
    <property type="entry name" value="Aldolase_TIM"/>
</dbReference>
<keyword evidence="4" id="KW-0560">Oxidoreductase</keyword>
<keyword evidence="3" id="KW-0288">FMN</keyword>
<protein>
    <submittedName>
        <fullName evidence="9">Unannotated protein</fullName>
    </submittedName>
</protein>
<dbReference type="EMBL" id="CAFBOI010000003">
    <property type="protein sequence ID" value="CAB4970447.1"/>
    <property type="molecule type" value="Genomic_DNA"/>
</dbReference>
<evidence type="ECO:0000313" key="10">
    <source>
        <dbReference type="EMBL" id="CAB4800563.1"/>
    </source>
</evidence>
<dbReference type="EMBL" id="CAFAAT010000018">
    <property type="protein sequence ID" value="CAB4800563.1"/>
    <property type="molecule type" value="Genomic_DNA"/>
</dbReference>
<evidence type="ECO:0000256" key="4">
    <source>
        <dbReference type="ARBA" id="ARBA00023002"/>
    </source>
</evidence>
<evidence type="ECO:0000313" key="11">
    <source>
        <dbReference type="EMBL" id="CAB4940600.1"/>
    </source>
</evidence>
<accession>A0A6J6SV98</accession>
<evidence type="ECO:0000313" key="9">
    <source>
        <dbReference type="EMBL" id="CAB4738099.1"/>
    </source>
</evidence>
<feature type="domain" description="FMN hydroxy acid dehydrogenase" evidence="6">
    <location>
        <begin position="26"/>
        <end position="402"/>
    </location>
</feature>
<comment type="cofactor">
    <cofactor evidence="1">
        <name>FMN</name>
        <dbReference type="ChEBI" id="CHEBI:58210"/>
    </cofactor>
</comment>
<dbReference type="PROSITE" id="PS51349">
    <property type="entry name" value="FMN_HYDROXY_ACID_DH_2"/>
    <property type="match status" value="1"/>
</dbReference>
<dbReference type="EMBL" id="CAEZUF010000013">
    <property type="protein sequence ID" value="CAB4586351.1"/>
    <property type="molecule type" value="Genomic_DNA"/>
</dbReference>
<evidence type="ECO:0000256" key="5">
    <source>
        <dbReference type="ARBA" id="ARBA00024042"/>
    </source>
</evidence>
<dbReference type="PROSITE" id="PS00557">
    <property type="entry name" value="FMN_HYDROXY_ACID_DH_1"/>
    <property type="match status" value="1"/>
</dbReference>
<dbReference type="InterPro" id="IPR000262">
    <property type="entry name" value="FMN-dep_DH"/>
</dbReference>
<evidence type="ECO:0000256" key="2">
    <source>
        <dbReference type="ARBA" id="ARBA00022630"/>
    </source>
</evidence>
<dbReference type="PANTHER" id="PTHR10578">
    <property type="entry name" value="S -2-HYDROXY-ACID OXIDASE-RELATED"/>
    <property type="match status" value="1"/>
</dbReference>
<gene>
    <name evidence="7" type="ORF">UFOPK1791_00262</name>
    <name evidence="8" type="ORF">UFOPK2312_00387</name>
    <name evidence="9" type="ORF">UFOPK2802_00362</name>
    <name evidence="10" type="ORF">UFOPK3083_00325</name>
    <name evidence="11" type="ORF">UFOPK3783_00296</name>
    <name evidence="12" type="ORF">UFOPK3948_00057</name>
    <name evidence="13" type="ORF">UFOPK4113_00128</name>
</gene>
<evidence type="ECO:0000313" key="13">
    <source>
        <dbReference type="EMBL" id="CAB5007886.1"/>
    </source>
</evidence>
<evidence type="ECO:0000256" key="3">
    <source>
        <dbReference type="ARBA" id="ARBA00022643"/>
    </source>
</evidence>
<dbReference type="EMBL" id="CAFBPL010000006">
    <property type="protein sequence ID" value="CAB5007886.1"/>
    <property type="molecule type" value="Genomic_DNA"/>
</dbReference>
<dbReference type="InterPro" id="IPR008259">
    <property type="entry name" value="FMN_hydac_DH_AS"/>
</dbReference>
<dbReference type="GO" id="GO:0016614">
    <property type="term" value="F:oxidoreductase activity, acting on CH-OH group of donors"/>
    <property type="evidence" value="ECO:0007669"/>
    <property type="project" value="UniProtKB-ARBA"/>
</dbReference>
<dbReference type="EMBL" id="CAEZWY010000025">
    <property type="protein sequence ID" value="CAB4667715.1"/>
    <property type="molecule type" value="Genomic_DNA"/>
</dbReference>
<dbReference type="GO" id="GO:0010181">
    <property type="term" value="F:FMN binding"/>
    <property type="evidence" value="ECO:0007669"/>
    <property type="project" value="InterPro"/>
</dbReference>
<dbReference type="InterPro" id="IPR012133">
    <property type="entry name" value="Alpha-hydoxy_acid_DH_FMN"/>
</dbReference>
<sequence length="402" mass="44966">MKQSNRLNNLKQLFNVRKPVLSPKKRRVQRSNTIYDLRLAAKKATPRGPFDYTDGAAEQEISLNRARKSFENIEFSPHILRDVSNISLETKMLGVNYKMPVGIAPTGFTRMMHTDGEKAGASTAAAFGIPFTLSTMGTTSIEKVKEAAPNGSNWFQLYLWRDRDRSIELIKRAETAGYEGLVLTVDAQVAGARLRDIRNGLTVPPTLTLNTFLNALPRPGWWWNFLTKEPLNFAALESWNGTVAQLMDTMFDPSMTYDDLKWIRSIWKKKLIVKGVQRLDDAIKCADYGVDAVVLSNHGGRQLDRAPVPFELLPEVRRELKSSMELHIDTGIMHGADIVAAKALGADFTWVGRAYLYGLMAGGKIGVERTLTILQTQMVRTLKLLGANSFAEVDASMIKFLK</sequence>
<dbReference type="CDD" id="cd02809">
    <property type="entry name" value="alpha_hydroxyacid_oxid_FMN"/>
    <property type="match status" value="1"/>
</dbReference>
<organism evidence="9">
    <name type="scientific">freshwater metagenome</name>
    <dbReference type="NCBI Taxonomy" id="449393"/>
    <lineage>
        <taxon>unclassified sequences</taxon>
        <taxon>metagenomes</taxon>
        <taxon>ecological metagenomes</taxon>
    </lineage>
</organism>
<dbReference type="PIRSF" id="PIRSF000138">
    <property type="entry name" value="Al-hdrx_acd_dh"/>
    <property type="match status" value="1"/>
</dbReference>
<dbReference type="FunFam" id="3.20.20.70:FF:000029">
    <property type="entry name" value="L-lactate dehydrogenase"/>
    <property type="match status" value="1"/>
</dbReference>
<evidence type="ECO:0000256" key="1">
    <source>
        <dbReference type="ARBA" id="ARBA00001917"/>
    </source>
</evidence>
<dbReference type="Gene3D" id="3.20.20.70">
    <property type="entry name" value="Aldolase class I"/>
    <property type="match status" value="1"/>
</dbReference>